<dbReference type="AlphaFoldDB" id="A0A1H6UVK7"/>
<dbReference type="InterPro" id="IPR008983">
    <property type="entry name" value="Tumour_necrosis_fac-like_dom"/>
</dbReference>
<dbReference type="RefSeq" id="WP_090864855.1">
    <property type="nucleotide sequence ID" value="NZ_FNYE01000005.1"/>
</dbReference>
<dbReference type="STRING" id="667676.SAMN05192539_1005212"/>
<feature type="signal peptide" evidence="1">
    <location>
        <begin position="1"/>
        <end position="18"/>
    </location>
</feature>
<protein>
    <recommendedName>
        <fullName evidence="4">C1q domain-containing protein</fullName>
    </recommendedName>
</protein>
<evidence type="ECO:0000313" key="3">
    <source>
        <dbReference type="Proteomes" id="UP000198866"/>
    </source>
</evidence>
<accession>A0A1H6UVK7</accession>
<organism evidence="2 3">
    <name type="scientific">Paraburkholderia diazotrophica</name>
    <dbReference type="NCBI Taxonomy" id="667676"/>
    <lineage>
        <taxon>Bacteria</taxon>
        <taxon>Pseudomonadati</taxon>
        <taxon>Pseudomonadota</taxon>
        <taxon>Betaproteobacteria</taxon>
        <taxon>Burkholderiales</taxon>
        <taxon>Burkholderiaceae</taxon>
        <taxon>Paraburkholderia</taxon>
    </lineage>
</organism>
<dbReference type="Gene3D" id="2.60.120.40">
    <property type="match status" value="1"/>
</dbReference>
<name>A0A1H6UVK7_9BURK</name>
<sequence length="267" mass="26317">MKRLIASALLALSSIAFAATTVPPTMLNPAGSASGQVIKSTGPGTAPAWGNVTATSLAAQAANTVVANATSSSATPTAFAMPSCSTSTSALTYTSNAGFTCSSAMAPLASPTFTGTVTAPTFKAAAMAHVKANNTSGQSIPNNAYTAVTGWATVFDANSNFNASTGVFTAPATAYYRISCQLLWGTLTVSSSNVLAAGLFIGASGTPDSAGYAPAAASTSSNVVVENATLSLASGNTVTCKAFQNSGSAATLSTSAPQVQISIDQLP</sequence>
<reference evidence="3" key="1">
    <citation type="submission" date="2016-10" db="EMBL/GenBank/DDBJ databases">
        <authorList>
            <person name="Varghese N."/>
            <person name="Submissions S."/>
        </authorList>
    </citation>
    <scope>NUCLEOTIDE SEQUENCE [LARGE SCALE GENOMIC DNA]</scope>
    <source>
        <strain evidence="3">LMG 26031</strain>
    </source>
</reference>
<dbReference type="EMBL" id="FNYE01000005">
    <property type="protein sequence ID" value="SEI96298.1"/>
    <property type="molecule type" value="Genomic_DNA"/>
</dbReference>
<keyword evidence="1" id="KW-0732">Signal</keyword>
<proteinExistence type="predicted"/>
<dbReference type="OrthoDB" id="9101869at2"/>
<evidence type="ECO:0008006" key="4">
    <source>
        <dbReference type="Google" id="ProtNLM"/>
    </source>
</evidence>
<dbReference type="Proteomes" id="UP000198866">
    <property type="component" value="Unassembled WGS sequence"/>
</dbReference>
<evidence type="ECO:0000256" key="1">
    <source>
        <dbReference type="SAM" id="SignalP"/>
    </source>
</evidence>
<evidence type="ECO:0000313" key="2">
    <source>
        <dbReference type="EMBL" id="SEI96298.1"/>
    </source>
</evidence>
<dbReference type="SUPFAM" id="SSF49842">
    <property type="entry name" value="TNF-like"/>
    <property type="match status" value="1"/>
</dbReference>
<keyword evidence="3" id="KW-1185">Reference proteome</keyword>
<feature type="chain" id="PRO_5011468269" description="C1q domain-containing protein" evidence="1">
    <location>
        <begin position="19"/>
        <end position="267"/>
    </location>
</feature>
<gene>
    <name evidence="2" type="ORF">SAMN05192539_1005212</name>
</gene>